<dbReference type="RefSeq" id="WP_183367992.1">
    <property type="nucleotide sequence ID" value="NZ_JACIEZ010000011.1"/>
</dbReference>
<comment type="caution">
    <text evidence="2">The sequence shown here is derived from an EMBL/GenBank/DDBJ whole genome shotgun (WGS) entry which is preliminary data.</text>
</comment>
<organism evidence="2 3">
    <name type="scientific">Gellertiella hungarica</name>
    <dbReference type="NCBI Taxonomy" id="1572859"/>
    <lineage>
        <taxon>Bacteria</taxon>
        <taxon>Pseudomonadati</taxon>
        <taxon>Pseudomonadota</taxon>
        <taxon>Alphaproteobacteria</taxon>
        <taxon>Hyphomicrobiales</taxon>
        <taxon>Rhizobiaceae</taxon>
        <taxon>Gellertiella</taxon>
    </lineage>
</organism>
<dbReference type="EMBL" id="JACIEZ010000011">
    <property type="protein sequence ID" value="MBB4066730.1"/>
    <property type="molecule type" value="Genomic_DNA"/>
</dbReference>
<gene>
    <name evidence="2" type="ORF">GGR23_003948</name>
</gene>
<evidence type="ECO:0000313" key="3">
    <source>
        <dbReference type="Proteomes" id="UP000528286"/>
    </source>
</evidence>
<accession>A0A7W6NMR9</accession>
<keyword evidence="1" id="KW-0732">Signal</keyword>
<keyword evidence="3" id="KW-1185">Reference proteome</keyword>
<dbReference type="AlphaFoldDB" id="A0A7W6NMR9"/>
<name>A0A7W6NMR9_9HYPH</name>
<evidence type="ECO:0000313" key="2">
    <source>
        <dbReference type="EMBL" id="MBB4066730.1"/>
    </source>
</evidence>
<dbReference type="Proteomes" id="UP000528286">
    <property type="component" value="Unassembled WGS sequence"/>
</dbReference>
<feature type="signal peptide" evidence="1">
    <location>
        <begin position="1"/>
        <end position="21"/>
    </location>
</feature>
<sequence>MRKIVTTLAMMAAFMASPALAERKGIAFVEAPEMSSGMCTGANREEAFGCARKQCIDNGGTDADCIDTTYCFPAFWSVDVFKQNNDGFHWHEIHCGAGSKEDALAIAKAVCDKVRNPELMECAAARLFDEDGKEYEVPAE</sequence>
<protein>
    <recommendedName>
        <fullName evidence="4">DUF4189 domain-containing protein</fullName>
    </recommendedName>
</protein>
<proteinExistence type="predicted"/>
<reference evidence="2 3" key="1">
    <citation type="submission" date="2020-08" db="EMBL/GenBank/DDBJ databases">
        <title>Genomic Encyclopedia of Type Strains, Phase IV (KMG-IV): sequencing the most valuable type-strain genomes for metagenomic binning, comparative biology and taxonomic classification.</title>
        <authorList>
            <person name="Goeker M."/>
        </authorList>
    </citation>
    <scope>NUCLEOTIDE SEQUENCE [LARGE SCALE GENOMIC DNA]</scope>
    <source>
        <strain evidence="2 3">DSM 29853</strain>
    </source>
</reference>
<evidence type="ECO:0008006" key="4">
    <source>
        <dbReference type="Google" id="ProtNLM"/>
    </source>
</evidence>
<evidence type="ECO:0000256" key="1">
    <source>
        <dbReference type="SAM" id="SignalP"/>
    </source>
</evidence>
<feature type="chain" id="PRO_5031076940" description="DUF4189 domain-containing protein" evidence="1">
    <location>
        <begin position="22"/>
        <end position="140"/>
    </location>
</feature>